<dbReference type="EMBL" id="MU276112">
    <property type="protein sequence ID" value="KAI0041623.1"/>
    <property type="molecule type" value="Genomic_DNA"/>
</dbReference>
<name>A0ACB8RC53_9AGAM</name>
<reference evidence="1" key="1">
    <citation type="submission" date="2021-02" db="EMBL/GenBank/DDBJ databases">
        <authorList>
            <consortium name="DOE Joint Genome Institute"/>
            <person name="Ahrendt S."/>
            <person name="Looney B.P."/>
            <person name="Miyauchi S."/>
            <person name="Morin E."/>
            <person name="Drula E."/>
            <person name="Courty P.E."/>
            <person name="Chicoki N."/>
            <person name="Fauchery L."/>
            <person name="Kohler A."/>
            <person name="Kuo A."/>
            <person name="Labutti K."/>
            <person name="Pangilinan J."/>
            <person name="Lipzen A."/>
            <person name="Riley R."/>
            <person name="Andreopoulos W."/>
            <person name="He G."/>
            <person name="Johnson J."/>
            <person name="Barry K.W."/>
            <person name="Grigoriev I.V."/>
            <person name="Nagy L."/>
            <person name="Hibbett D."/>
            <person name="Henrissat B."/>
            <person name="Matheny P.B."/>
            <person name="Labbe J."/>
            <person name="Martin F."/>
        </authorList>
    </citation>
    <scope>NUCLEOTIDE SEQUENCE</scope>
    <source>
        <strain evidence="1">FP105234-sp</strain>
    </source>
</reference>
<evidence type="ECO:0000313" key="2">
    <source>
        <dbReference type="Proteomes" id="UP000814033"/>
    </source>
</evidence>
<reference evidence="1" key="2">
    <citation type="journal article" date="2022" name="New Phytol.">
        <title>Evolutionary transition to the ectomycorrhizal habit in the genomes of a hyperdiverse lineage of mushroom-forming fungi.</title>
        <authorList>
            <person name="Looney B."/>
            <person name="Miyauchi S."/>
            <person name="Morin E."/>
            <person name="Drula E."/>
            <person name="Courty P.E."/>
            <person name="Kohler A."/>
            <person name="Kuo A."/>
            <person name="LaButti K."/>
            <person name="Pangilinan J."/>
            <person name="Lipzen A."/>
            <person name="Riley R."/>
            <person name="Andreopoulos W."/>
            <person name="He G."/>
            <person name="Johnson J."/>
            <person name="Nolan M."/>
            <person name="Tritt A."/>
            <person name="Barry K.W."/>
            <person name="Grigoriev I.V."/>
            <person name="Nagy L.G."/>
            <person name="Hibbett D."/>
            <person name="Henrissat B."/>
            <person name="Matheny P.B."/>
            <person name="Labbe J."/>
            <person name="Martin F.M."/>
        </authorList>
    </citation>
    <scope>NUCLEOTIDE SEQUENCE</scope>
    <source>
        <strain evidence="1">FP105234-sp</strain>
    </source>
</reference>
<organism evidence="1 2">
    <name type="scientific">Auriscalpium vulgare</name>
    <dbReference type="NCBI Taxonomy" id="40419"/>
    <lineage>
        <taxon>Eukaryota</taxon>
        <taxon>Fungi</taxon>
        <taxon>Dikarya</taxon>
        <taxon>Basidiomycota</taxon>
        <taxon>Agaricomycotina</taxon>
        <taxon>Agaricomycetes</taxon>
        <taxon>Russulales</taxon>
        <taxon>Auriscalpiaceae</taxon>
        <taxon>Auriscalpium</taxon>
    </lineage>
</organism>
<comment type="caution">
    <text evidence="1">The sequence shown here is derived from an EMBL/GenBank/DDBJ whole genome shotgun (WGS) entry which is preliminary data.</text>
</comment>
<evidence type="ECO:0000313" key="1">
    <source>
        <dbReference type="EMBL" id="KAI0041623.1"/>
    </source>
</evidence>
<accession>A0ACB8RC53</accession>
<sequence>MHAYARAGAEYFKLESTVDGLQILLHISFALFFAGLAEFLFPIDGALGWIFLGPVCFGGLIYLGFTAIPIISPSAPYSTPLSTIWIFAMRRRREQGVGLLIPLLMLLKHFVMAVPRLLYGIVQFVDGPNRGLLIEPGFMLEFYTFLGLRDAAHPDGFPLDSRVEEILVATKCDLSLDATAMGWTLARIMHRNEDLEKFMDALALAQPCERAKRTATTVLVTRGFHQRLTRVFEMPRFKGILGHAKGQVSLVLSCLQALRHVVNLEPDMGSCWRTFQAVLEPMRKLERGGNKTISFDAMYTAAILSLYLLKEVEKTDEPAFTDSLLSFISRHLQDADRPAGRTDQLARLQSTGRMDIVANFVDNLLTCDSDTLEPNINLVLAFLQDLNLEPPAADEHRKWIRDEMRRVCQSLIKKGWPDSKELHTLYTTEEDLPNLPDTIASNPLSKLYEALRAIDIPLSAPPGDQTAGQSGQVPSAPPPGQGPATYPPSSSARQTASTRRPSANDGYTSLPGHDSEDIEAQLGRA</sequence>
<proteinExistence type="predicted"/>
<protein>
    <submittedName>
        <fullName evidence="1">Uncharacterized protein</fullName>
    </submittedName>
</protein>
<dbReference type="Proteomes" id="UP000814033">
    <property type="component" value="Unassembled WGS sequence"/>
</dbReference>
<keyword evidence="2" id="KW-1185">Reference proteome</keyword>
<gene>
    <name evidence="1" type="ORF">FA95DRAFT_676282</name>
</gene>